<comment type="similarity">
    <text evidence="6">Belongs to the adenylate cyclase family. DacA/CdaA subfamily.</text>
</comment>
<dbReference type="AlphaFoldDB" id="A0A402D287"/>
<reference evidence="8 9" key="1">
    <citation type="journal article" date="2019" name="Int. J. Syst. Evol. Microbiol.">
        <title>Capsulimonas corticalis gen. nov., sp. nov., an aerobic capsulated bacterium, of a novel bacterial order, Capsulimonadales ord. nov., of the class Armatimonadia of the phylum Armatimonadetes.</title>
        <authorList>
            <person name="Li J."/>
            <person name="Kudo C."/>
            <person name="Tonouchi A."/>
        </authorList>
    </citation>
    <scope>NUCLEOTIDE SEQUENCE [LARGE SCALE GENOMIC DNA]</scope>
    <source>
        <strain evidence="8 9">AX-7</strain>
    </source>
</reference>
<evidence type="ECO:0000256" key="3">
    <source>
        <dbReference type="ARBA" id="ARBA00022695"/>
    </source>
</evidence>
<keyword evidence="3 6" id="KW-0548">Nucleotidyltransferase</keyword>
<comment type="subunit">
    <text evidence="6">Probably a homodimer.</text>
</comment>
<keyword evidence="6" id="KW-1133">Transmembrane helix</keyword>
<dbReference type="Gene3D" id="3.40.1700.10">
    <property type="entry name" value="DNA integrity scanning protein, DisA, N-terminal domain"/>
    <property type="match status" value="1"/>
</dbReference>
<dbReference type="KEGG" id="ccot:CCAX7_22030"/>
<name>A0A402D287_9BACT</name>
<comment type="catalytic activity">
    <reaction evidence="1 6">
        <text>2 ATP = 3',3'-c-di-AMP + 2 diphosphate</text>
        <dbReference type="Rhea" id="RHEA:35655"/>
        <dbReference type="ChEBI" id="CHEBI:30616"/>
        <dbReference type="ChEBI" id="CHEBI:33019"/>
        <dbReference type="ChEBI" id="CHEBI:71500"/>
        <dbReference type="EC" id="2.7.7.85"/>
    </reaction>
</comment>
<dbReference type="GO" id="GO:0006171">
    <property type="term" value="P:cAMP biosynthetic process"/>
    <property type="evidence" value="ECO:0007669"/>
    <property type="project" value="InterPro"/>
</dbReference>
<proteinExistence type="inferred from homology"/>
<dbReference type="PANTHER" id="PTHR34185">
    <property type="entry name" value="DIADENYLATE CYCLASE"/>
    <property type="match status" value="1"/>
</dbReference>
<dbReference type="Pfam" id="PF19293">
    <property type="entry name" value="CdaA_N"/>
    <property type="match status" value="1"/>
</dbReference>
<dbReference type="InterPro" id="IPR050338">
    <property type="entry name" value="DisA"/>
</dbReference>
<keyword evidence="6" id="KW-1003">Cell membrane</keyword>
<organism evidence="8 9">
    <name type="scientific">Capsulimonas corticalis</name>
    <dbReference type="NCBI Taxonomy" id="2219043"/>
    <lineage>
        <taxon>Bacteria</taxon>
        <taxon>Bacillati</taxon>
        <taxon>Armatimonadota</taxon>
        <taxon>Armatimonadia</taxon>
        <taxon>Capsulimonadales</taxon>
        <taxon>Capsulimonadaceae</taxon>
        <taxon>Capsulimonas</taxon>
    </lineage>
</organism>
<keyword evidence="6" id="KW-0472">Membrane</keyword>
<dbReference type="InterPro" id="IPR003390">
    <property type="entry name" value="DNA_integrity_scan_DisA_N"/>
</dbReference>
<protein>
    <recommendedName>
        <fullName evidence="6">Diadenylate cyclase</fullName>
        <shortName evidence="6">DAC</shortName>
        <ecNumber evidence="6">2.7.7.85</ecNumber>
    </recommendedName>
    <alternativeName>
        <fullName evidence="6">Cyclic-di-AMP synthase</fullName>
        <shortName evidence="6">c-di-AMP synthase</shortName>
    </alternativeName>
</protein>
<dbReference type="InterPro" id="IPR036888">
    <property type="entry name" value="DNA_integrity_DisA_N_sf"/>
</dbReference>
<evidence type="ECO:0000256" key="2">
    <source>
        <dbReference type="ARBA" id="ARBA00022679"/>
    </source>
</evidence>
<evidence type="ECO:0000256" key="4">
    <source>
        <dbReference type="ARBA" id="ARBA00022741"/>
    </source>
</evidence>
<dbReference type="InterPro" id="IPR034701">
    <property type="entry name" value="CdaA"/>
</dbReference>
<feature type="transmembrane region" description="Helical" evidence="6">
    <location>
        <begin position="43"/>
        <end position="63"/>
    </location>
</feature>
<comment type="caution">
    <text evidence="6">Lacks conserved residue(s) required for the propagation of feature annotation.</text>
</comment>
<dbReference type="HAMAP" id="MF_01499">
    <property type="entry name" value="DacA"/>
    <property type="match status" value="1"/>
</dbReference>
<dbReference type="GO" id="GO:0106408">
    <property type="term" value="F:diadenylate cyclase activity"/>
    <property type="evidence" value="ECO:0007669"/>
    <property type="project" value="UniProtKB-EC"/>
</dbReference>
<dbReference type="EMBL" id="AP025739">
    <property type="protein sequence ID" value="BDI30152.1"/>
    <property type="molecule type" value="Genomic_DNA"/>
</dbReference>
<dbReference type="GO" id="GO:0005524">
    <property type="term" value="F:ATP binding"/>
    <property type="evidence" value="ECO:0007669"/>
    <property type="project" value="UniProtKB-UniRule"/>
</dbReference>
<evidence type="ECO:0000313" key="9">
    <source>
        <dbReference type="Proteomes" id="UP000287394"/>
    </source>
</evidence>
<dbReference type="SUPFAM" id="SSF143597">
    <property type="entry name" value="YojJ-like"/>
    <property type="match status" value="1"/>
</dbReference>
<keyword evidence="4 6" id="KW-0547">Nucleotide-binding</keyword>
<keyword evidence="2 6" id="KW-0808">Transferase</keyword>
<accession>A0A402D287</accession>
<gene>
    <name evidence="6" type="primary">dacA</name>
    <name evidence="8" type="ORF">CCAX7_22030</name>
</gene>
<evidence type="ECO:0000256" key="5">
    <source>
        <dbReference type="ARBA" id="ARBA00022840"/>
    </source>
</evidence>
<evidence type="ECO:0000256" key="1">
    <source>
        <dbReference type="ARBA" id="ARBA00000877"/>
    </source>
</evidence>
<dbReference type="Pfam" id="PF02457">
    <property type="entry name" value="DAC"/>
    <property type="match status" value="1"/>
</dbReference>
<comment type="function">
    <text evidence="6">Catalyzes the condensation of 2 ATP molecules into cyclic di-AMP (c-di-AMP), a second messenger used to regulate differing processes in different bacteria.</text>
</comment>
<dbReference type="PROSITE" id="PS51794">
    <property type="entry name" value="DAC"/>
    <property type="match status" value="1"/>
</dbReference>
<feature type="region of interest" description="Disordered" evidence="7">
    <location>
        <begin position="292"/>
        <end position="319"/>
    </location>
</feature>
<dbReference type="FunCoup" id="A0A402D287">
    <property type="interactions" value="64"/>
</dbReference>
<dbReference type="EC" id="2.7.7.85" evidence="6"/>
<evidence type="ECO:0000313" key="8">
    <source>
        <dbReference type="EMBL" id="BDI30152.1"/>
    </source>
</evidence>
<sequence>MHGWQHKWTTADLLGFVHAGVDILVVAYLIYHLIMLAKGTRAWQIISGLLIFVLILWFSDWAHLTALNWLLKQMFLLGPVAIVILFYPELRHALEEVGRVGFWGKNFVGLEKEDVFVMVAELVRAASFLSDKKIGALVVLERETGLTEIIGTGTMLNAAISAELLETIFYPGCPLHDGAAIVRRDRIVAAGCTLPLSDNRDIGAMVHTRHKAALGMSEQSDALVLVVSEESGIISVAFEGKMVRGLRDEALRDRLMQGVMGRERPVSRRRRAKAQAAVKATVSPFTNLAPFLTASRGAQKQSAPAPPAGSDGPGTSPPA</sequence>
<keyword evidence="6" id="KW-0812">Transmembrane</keyword>
<keyword evidence="5 6" id="KW-0067">ATP-binding</keyword>
<dbReference type="RefSeq" id="WP_119323603.1">
    <property type="nucleotide sequence ID" value="NZ_AP025739.1"/>
</dbReference>
<feature type="transmembrane region" description="Helical" evidence="6">
    <location>
        <begin position="69"/>
        <end position="87"/>
    </location>
</feature>
<evidence type="ECO:0000256" key="7">
    <source>
        <dbReference type="SAM" id="MobiDB-lite"/>
    </source>
</evidence>
<dbReference type="InterPro" id="IPR045585">
    <property type="entry name" value="CdaA_N"/>
</dbReference>
<dbReference type="PANTHER" id="PTHR34185:SF1">
    <property type="entry name" value="DIADENYLATE CYCLASE"/>
    <property type="match status" value="1"/>
</dbReference>
<dbReference type="NCBIfam" id="TIGR00159">
    <property type="entry name" value="diadenylate cyclase CdaA"/>
    <property type="match status" value="1"/>
</dbReference>
<evidence type="ECO:0000256" key="6">
    <source>
        <dbReference type="HAMAP-Rule" id="MF_01499"/>
    </source>
</evidence>
<feature type="compositionally biased region" description="Low complexity" evidence="7">
    <location>
        <begin position="308"/>
        <end position="319"/>
    </location>
</feature>
<feature type="transmembrane region" description="Helical" evidence="6">
    <location>
        <begin position="13"/>
        <end position="31"/>
    </location>
</feature>
<keyword evidence="9" id="KW-1185">Reference proteome</keyword>
<dbReference type="OrthoDB" id="9807385at2"/>
<dbReference type="GO" id="GO:0004016">
    <property type="term" value="F:adenylate cyclase activity"/>
    <property type="evidence" value="ECO:0007669"/>
    <property type="project" value="UniProtKB-UniRule"/>
</dbReference>
<dbReference type="Proteomes" id="UP000287394">
    <property type="component" value="Chromosome"/>
</dbReference>